<sequence length="342" mass="39526">MDDVPKEECSLRSDVNESTVLYAFYFSDWELVDMFLPIRQTRVPIINFAALHLCSFTVHVAFDLPTFNSENCYSGALKIRRDREKAKEEKRKRREEKQKRREKKKMIDQIMNMSCNVEKDCSMKIVRVDTNDGFEHLEKSSLTEEYGLPTCLCIPTSSETECIENSSKRKRHSCPINGDITRLLFEVKKQKKQDTLYNEDRTDILPQHKDETFCYISEGTGNIGRGFPQTDEAINHLISKLLLKAKEELDLLTIASLTSLQRVASQYKNLYENWVPLLLQAVHPDPDDEDWFFQRKSRDVHSENRLKSCSNSISTSCSSTLSCHAQLLPGTDIYALPFTVPF</sequence>
<evidence type="ECO:0000313" key="3">
    <source>
        <dbReference type="Proteomes" id="UP001604336"/>
    </source>
</evidence>
<evidence type="ECO:0000256" key="1">
    <source>
        <dbReference type="SAM" id="MobiDB-lite"/>
    </source>
</evidence>
<organism evidence="2 3">
    <name type="scientific">Abeliophyllum distichum</name>
    <dbReference type="NCBI Taxonomy" id="126358"/>
    <lineage>
        <taxon>Eukaryota</taxon>
        <taxon>Viridiplantae</taxon>
        <taxon>Streptophyta</taxon>
        <taxon>Embryophyta</taxon>
        <taxon>Tracheophyta</taxon>
        <taxon>Spermatophyta</taxon>
        <taxon>Magnoliopsida</taxon>
        <taxon>eudicotyledons</taxon>
        <taxon>Gunneridae</taxon>
        <taxon>Pentapetalae</taxon>
        <taxon>asterids</taxon>
        <taxon>lamiids</taxon>
        <taxon>Lamiales</taxon>
        <taxon>Oleaceae</taxon>
        <taxon>Forsythieae</taxon>
        <taxon>Abeliophyllum</taxon>
    </lineage>
</organism>
<feature type="region of interest" description="Disordered" evidence="1">
    <location>
        <begin position="84"/>
        <end position="104"/>
    </location>
</feature>
<dbReference type="EMBL" id="JBFOLK010000007">
    <property type="protein sequence ID" value="KAL2499307.1"/>
    <property type="molecule type" value="Genomic_DNA"/>
</dbReference>
<protein>
    <submittedName>
        <fullName evidence="2">Uncharacterized protein</fullName>
    </submittedName>
</protein>
<feature type="compositionally biased region" description="Basic and acidic residues" evidence="1">
    <location>
        <begin position="84"/>
        <end position="99"/>
    </location>
</feature>
<proteinExistence type="predicted"/>
<gene>
    <name evidence="2" type="ORF">Adt_24857</name>
</gene>
<dbReference type="PANTHER" id="PTHR34660:SF7">
    <property type="entry name" value="DNA LIGASE-LIKE PROTEIN"/>
    <property type="match status" value="1"/>
</dbReference>
<accession>A0ABD1SEZ1</accession>
<keyword evidence="3" id="KW-1185">Reference proteome</keyword>
<dbReference type="Proteomes" id="UP001604336">
    <property type="component" value="Unassembled WGS sequence"/>
</dbReference>
<comment type="caution">
    <text evidence="2">The sequence shown here is derived from an EMBL/GenBank/DDBJ whole genome shotgun (WGS) entry which is preliminary data.</text>
</comment>
<reference evidence="3" key="1">
    <citation type="submission" date="2024-07" db="EMBL/GenBank/DDBJ databases">
        <title>Two chromosome-level genome assemblies of Korean endemic species Abeliophyllum distichum and Forsythia ovata (Oleaceae).</title>
        <authorList>
            <person name="Jang H."/>
        </authorList>
    </citation>
    <scope>NUCLEOTIDE SEQUENCE [LARGE SCALE GENOMIC DNA]</scope>
</reference>
<dbReference type="AlphaFoldDB" id="A0ABD1SEZ1"/>
<name>A0ABD1SEZ1_9LAMI</name>
<dbReference type="PANTHER" id="PTHR34660">
    <property type="entry name" value="MYB-LIKE PROTEIN X"/>
    <property type="match status" value="1"/>
</dbReference>
<evidence type="ECO:0000313" key="2">
    <source>
        <dbReference type="EMBL" id="KAL2499307.1"/>
    </source>
</evidence>